<organism evidence="1 2">
    <name type="scientific">Coccomyxa subellipsoidea</name>
    <dbReference type="NCBI Taxonomy" id="248742"/>
    <lineage>
        <taxon>Eukaryota</taxon>
        <taxon>Viridiplantae</taxon>
        <taxon>Chlorophyta</taxon>
        <taxon>core chlorophytes</taxon>
        <taxon>Trebouxiophyceae</taxon>
        <taxon>Trebouxiophyceae incertae sedis</taxon>
        <taxon>Coccomyxaceae</taxon>
        <taxon>Coccomyxa</taxon>
    </lineage>
</organism>
<dbReference type="EMBL" id="JALJOT010000008">
    <property type="protein sequence ID" value="KAK9908213.1"/>
    <property type="molecule type" value="Genomic_DNA"/>
</dbReference>
<proteinExistence type="predicted"/>
<protein>
    <submittedName>
        <fullName evidence="1">Uncharacterized protein</fullName>
    </submittedName>
</protein>
<evidence type="ECO:0000313" key="2">
    <source>
        <dbReference type="Proteomes" id="UP001491310"/>
    </source>
</evidence>
<reference evidence="1 2" key="1">
    <citation type="journal article" date="2024" name="Nat. Commun.">
        <title>Phylogenomics reveals the evolutionary origins of lichenization in chlorophyte algae.</title>
        <authorList>
            <person name="Puginier C."/>
            <person name="Libourel C."/>
            <person name="Otte J."/>
            <person name="Skaloud P."/>
            <person name="Haon M."/>
            <person name="Grisel S."/>
            <person name="Petersen M."/>
            <person name="Berrin J.G."/>
            <person name="Delaux P.M."/>
            <person name="Dal Grande F."/>
            <person name="Keller J."/>
        </authorList>
    </citation>
    <scope>NUCLEOTIDE SEQUENCE [LARGE SCALE GENOMIC DNA]</scope>
    <source>
        <strain evidence="1 2">SAG 216-7</strain>
    </source>
</reference>
<accession>A0ABR2YMU3</accession>
<name>A0ABR2YMU3_9CHLO</name>
<keyword evidence="2" id="KW-1185">Reference proteome</keyword>
<comment type="caution">
    <text evidence="1">The sequence shown here is derived from an EMBL/GenBank/DDBJ whole genome shotgun (WGS) entry which is preliminary data.</text>
</comment>
<sequence length="195" mass="19686">MATALNAGATFSGSRIAPKPCCRAVRAPFSCRAQQKEAIQQAVVPAALKSIAAGLAAAVLLTSSPAHAGVKFEKVVSKKVFQNEPQAPGMAAPKAEKKSSSSGFSLPTPSFSLDAGAIAIPGAVIGLGALGFLATKLDAGFADFLNDTMVKDSGSYAGYEQALKAAEGVSAKAASKTKSAVKAGTKRIGFKIGKK</sequence>
<gene>
    <name evidence="1" type="ORF">WJX75_004319</name>
</gene>
<dbReference type="Proteomes" id="UP001491310">
    <property type="component" value="Unassembled WGS sequence"/>
</dbReference>
<evidence type="ECO:0000313" key="1">
    <source>
        <dbReference type="EMBL" id="KAK9908213.1"/>
    </source>
</evidence>